<proteinExistence type="predicted"/>
<dbReference type="EMBL" id="BARW01001429">
    <property type="protein sequence ID" value="GAI59819.1"/>
    <property type="molecule type" value="Genomic_DNA"/>
</dbReference>
<comment type="caution">
    <text evidence="1">The sequence shown here is derived from an EMBL/GenBank/DDBJ whole genome shotgun (WGS) entry which is preliminary data.</text>
</comment>
<reference evidence="1" key="1">
    <citation type="journal article" date="2014" name="Front. Microbiol.">
        <title>High frequency of phylogenetically diverse reductive dehalogenase-homologous genes in deep subseafloor sedimentary metagenomes.</title>
        <authorList>
            <person name="Kawai M."/>
            <person name="Futagami T."/>
            <person name="Toyoda A."/>
            <person name="Takaki Y."/>
            <person name="Nishi S."/>
            <person name="Hori S."/>
            <person name="Arai W."/>
            <person name="Tsubouchi T."/>
            <person name="Morono Y."/>
            <person name="Uchiyama I."/>
            <person name="Ito T."/>
            <person name="Fujiyama A."/>
            <person name="Inagaki F."/>
            <person name="Takami H."/>
        </authorList>
    </citation>
    <scope>NUCLEOTIDE SEQUENCE</scope>
    <source>
        <strain evidence="1">Expedition CK06-06</strain>
    </source>
</reference>
<organism evidence="1">
    <name type="scientific">marine sediment metagenome</name>
    <dbReference type="NCBI Taxonomy" id="412755"/>
    <lineage>
        <taxon>unclassified sequences</taxon>
        <taxon>metagenomes</taxon>
        <taxon>ecological metagenomes</taxon>
    </lineage>
</organism>
<sequence>YVIYYTNYHKLVICSRYVIMVGCPEKTIGRFIRGFKKK</sequence>
<evidence type="ECO:0000313" key="1">
    <source>
        <dbReference type="EMBL" id="GAI59819.1"/>
    </source>
</evidence>
<protein>
    <submittedName>
        <fullName evidence="1">Uncharacterized protein</fullName>
    </submittedName>
</protein>
<name>X1RWC5_9ZZZZ</name>
<accession>X1RWC5</accession>
<dbReference type="AlphaFoldDB" id="X1RWC5"/>
<feature type="non-terminal residue" evidence="1">
    <location>
        <position position="1"/>
    </location>
</feature>
<gene>
    <name evidence="1" type="ORF">S12H4_04575</name>
</gene>